<dbReference type="Pfam" id="PF00075">
    <property type="entry name" value="RNase_H"/>
    <property type="match status" value="1"/>
</dbReference>
<keyword evidence="7" id="KW-0378">Hydrolase</keyword>
<evidence type="ECO:0000313" key="10">
    <source>
        <dbReference type="Proteomes" id="UP000184442"/>
    </source>
</evidence>
<gene>
    <name evidence="9" type="ORF">SAMN02745176_01208</name>
</gene>
<dbReference type="EC" id="3.1.26.4" evidence="3"/>
<dbReference type="Gene3D" id="3.40.970.10">
    <property type="entry name" value="Ribonuclease H1, N-terminal domain"/>
    <property type="match status" value="1"/>
</dbReference>
<dbReference type="PANTHER" id="PTHR10642">
    <property type="entry name" value="RIBONUCLEASE H1"/>
    <property type="match status" value="1"/>
</dbReference>
<comment type="catalytic activity">
    <reaction evidence="1">
        <text>Endonucleolytic cleavage to 5'-phosphomonoester.</text>
        <dbReference type="EC" id="3.1.26.4"/>
    </reaction>
</comment>
<dbReference type="OrthoDB" id="9811552at2"/>
<name>A0A1M6DNS9_9FIRM</name>
<dbReference type="PANTHER" id="PTHR10642:SF26">
    <property type="entry name" value="RIBONUCLEASE H1"/>
    <property type="match status" value="1"/>
</dbReference>
<sequence>MSKKKYYGVRSENITGVFETWEECKSSIEGVKSVKYKAFPTFEEADAFAKGIDISNIHIQTAAESNSVIAYVDGSYDGSQKRYSFGCVIITPQGKIICEKGSNEDPEALTSRNVAGELMGTMFAVRWAYSNGYYSILIRHDYEGIAKWFTGQWKANSYCAKKYIEYMGKYRNAMNISFQKVTAHSGDKYNEMADELAKKALMESKI</sequence>
<evidence type="ECO:0000313" key="9">
    <source>
        <dbReference type="EMBL" id="SHI74906.1"/>
    </source>
</evidence>
<dbReference type="GO" id="GO:0003676">
    <property type="term" value="F:nucleic acid binding"/>
    <property type="evidence" value="ECO:0007669"/>
    <property type="project" value="InterPro"/>
</dbReference>
<dbReference type="RefSeq" id="WP_073025337.1">
    <property type="nucleotide sequence ID" value="NZ_FQZS01000007.1"/>
</dbReference>
<dbReference type="InterPro" id="IPR009027">
    <property type="entry name" value="Ribosomal_bL9/RNase_H1_N"/>
</dbReference>
<dbReference type="GO" id="GO:0043137">
    <property type="term" value="P:DNA replication, removal of RNA primer"/>
    <property type="evidence" value="ECO:0007669"/>
    <property type="project" value="TreeGrafter"/>
</dbReference>
<dbReference type="InterPro" id="IPR002156">
    <property type="entry name" value="RNaseH_domain"/>
</dbReference>
<dbReference type="InterPro" id="IPR012337">
    <property type="entry name" value="RNaseH-like_sf"/>
</dbReference>
<dbReference type="Proteomes" id="UP000184442">
    <property type="component" value="Unassembled WGS sequence"/>
</dbReference>
<dbReference type="Pfam" id="PF01693">
    <property type="entry name" value="Cauli_VI"/>
    <property type="match status" value="1"/>
</dbReference>
<reference evidence="9 10" key="1">
    <citation type="submission" date="2016-11" db="EMBL/GenBank/DDBJ databases">
        <authorList>
            <person name="Jaros S."/>
            <person name="Januszkiewicz K."/>
            <person name="Wedrychowicz H."/>
        </authorList>
    </citation>
    <scope>NUCLEOTIDE SEQUENCE [LARGE SCALE GENOMIC DNA]</scope>
    <source>
        <strain evidence="9 10">DSM 19022</strain>
    </source>
</reference>
<dbReference type="InterPro" id="IPR037056">
    <property type="entry name" value="RNase_H1_N_sf"/>
</dbReference>
<evidence type="ECO:0000256" key="4">
    <source>
        <dbReference type="ARBA" id="ARBA00022722"/>
    </source>
</evidence>
<dbReference type="PROSITE" id="PS50879">
    <property type="entry name" value="RNASE_H_1"/>
    <property type="match status" value="1"/>
</dbReference>
<dbReference type="GO" id="GO:0046872">
    <property type="term" value="F:metal ion binding"/>
    <property type="evidence" value="ECO:0007669"/>
    <property type="project" value="UniProtKB-KW"/>
</dbReference>
<dbReference type="InterPro" id="IPR050092">
    <property type="entry name" value="RNase_H"/>
</dbReference>
<keyword evidence="5" id="KW-0479">Metal-binding</keyword>
<dbReference type="AlphaFoldDB" id="A0A1M6DNS9"/>
<dbReference type="CDD" id="cd09277">
    <property type="entry name" value="RNase_HI_bacteria_like"/>
    <property type="match status" value="1"/>
</dbReference>
<dbReference type="SUPFAM" id="SSF53098">
    <property type="entry name" value="Ribonuclease H-like"/>
    <property type="match status" value="1"/>
</dbReference>
<protein>
    <recommendedName>
        <fullName evidence="3">ribonuclease H</fullName>
        <ecNumber evidence="3">3.1.26.4</ecNumber>
    </recommendedName>
</protein>
<dbReference type="EMBL" id="FQZS01000007">
    <property type="protein sequence ID" value="SHI74906.1"/>
    <property type="molecule type" value="Genomic_DNA"/>
</dbReference>
<dbReference type="GO" id="GO:0004523">
    <property type="term" value="F:RNA-DNA hybrid ribonuclease activity"/>
    <property type="evidence" value="ECO:0007669"/>
    <property type="project" value="UniProtKB-EC"/>
</dbReference>
<keyword evidence="10" id="KW-1185">Reference proteome</keyword>
<evidence type="ECO:0000256" key="7">
    <source>
        <dbReference type="ARBA" id="ARBA00022801"/>
    </source>
</evidence>
<keyword evidence="4" id="KW-0540">Nuclease</keyword>
<evidence type="ECO:0000256" key="2">
    <source>
        <dbReference type="ARBA" id="ARBA00005300"/>
    </source>
</evidence>
<feature type="domain" description="RNase H type-1" evidence="8">
    <location>
        <begin position="64"/>
        <end position="202"/>
    </location>
</feature>
<dbReference type="InterPro" id="IPR011320">
    <property type="entry name" value="RNase_H1_N"/>
</dbReference>
<organism evidence="9 10">
    <name type="scientific">Lutispora thermophila DSM 19022</name>
    <dbReference type="NCBI Taxonomy" id="1122184"/>
    <lineage>
        <taxon>Bacteria</taxon>
        <taxon>Bacillati</taxon>
        <taxon>Bacillota</taxon>
        <taxon>Clostridia</taxon>
        <taxon>Lutisporales</taxon>
        <taxon>Lutisporaceae</taxon>
        <taxon>Lutispora</taxon>
    </lineage>
</organism>
<evidence type="ECO:0000256" key="5">
    <source>
        <dbReference type="ARBA" id="ARBA00022723"/>
    </source>
</evidence>
<evidence type="ECO:0000256" key="6">
    <source>
        <dbReference type="ARBA" id="ARBA00022759"/>
    </source>
</evidence>
<accession>A0A1M6DNS9</accession>
<keyword evidence="6" id="KW-0255">Endonuclease</keyword>
<comment type="similarity">
    <text evidence="2">Belongs to the RNase H family.</text>
</comment>
<evidence type="ECO:0000256" key="3">
    <source>
        <dbReference type="ARBA" id="ARBA00012180"/>
    </source>
</evidence>
<dbReference type="InterPro" id="IPR036397">
    <property type="entry name" value="RNaseH_sf"/>
</dbReference>
<proteinExistence type="inferred from homology"/>
<evidence type="ECO:0000256" key="1">
    <source>
        <dbReference type="ARBA" id="ARBA00000077"/>
    </source>
</evidence>
<dbReference type="SUPFAM" id="SSF55658">
    <property type="entry name" value="L9 N-domain-like"/>
    <property type="match status" value="1"/>
</dbReference>
<dbReference type="Gene3D" id="3.30.420.10">
    <property type="entry name" value="Ribonuclease H-like superfamily/Ribonuclease H"/>
    <property type="match status" value="1"/>
</dbReference>
<evidence type="ECO:0000259" key="8">
    <source>
        <dbReference type="PROSITE" id="PS50879"/>
    </source>
</evidence>
<dbReference type="STRING" id="1122184.SAMN02745176_01208"/>